<dbReference type="RefSeq" id="WP_052427702.1">
    <property type="nucleotide sequence ID" value="NZ_FOMZ01000015.1"/>
</dbReference>
<dbReference type="Proteomes" id="UP000198716">
    <property type="component" value="Unassembled WGS sequence"/>
</dbReference>
<gene>
    <name evidence="1" type="ORF">SAMN04487819_11516</name>
</gene>
<dbReference type="AlphaFoldDB" id="A0A1I2B1I1"/>
<organism evidence="1 2">
    <name type="scientific">Actinopolyspora alba</name>
    <dbReference type="NCBI Taxonomy" id="673379"/>
    <lineage>
        <taxon>Bacteria</taxon>
        <taxon>Bacillati</taxon>
        <taxon>Actinomycetota</taxon>
        <taxon>Actinomycetes</taxon>
        <taxon>Actinopolysporales</taxon>
        <taxon>Actinopolysporaceae</taxon>
        <taxon>Actinopolyspora</taxon>
        <taxon>Actinopolyspora alba group</taxon>
    </lineage>
</organism>
<evidence type="ECO:0000313" key="2">
    <source>
        <dbReference type="Proteomes" id="UP000198716"/>
    </source>
</evidence>
<protein>
    <submittedName>
        <fullName evidence="1">Uncharacterized protein</fullName>
    </submittedName>
</protein>
<dbReference type="EMBL" id="FOMZ01000015">
    <property type="protein sequence ID" value="SFE49899.1"/>
    <property type="molecule type" value="Genomic_DNA"/>
</dbReference>
<proteinExistence type="predicted"/>
<evidence type="ECO:0000313" key="1">
    <source>
        <dbReference type="EMBL" id="SFE49899.1"/>
    </source>
</evidence>
<name>A0A1I2B1I1_9ACTN</name>
<accession>A0A1I2B1I1</accession>
<reference evidence="2" key="1">
    <citation type="submission" date="2016-10" db="EMBL/GenBank/DDBJ databases">
        <authorList>
            <person name="Varghese N."/>
            <person name="Submissions S."/>
        </authorList>
    </citation>
    <scope>NUCLEOTIDE SEQUENCE [LARGE SCALE GENOMIC DNA]</scope>
    <source>
        <strain evidence="2">DSM 45004</strain>
    </source>
</reference>
<keyword evidence="2" id="KW-1185">Reference proteome</keyword>
<sequence length="94" mass="10430">MRPPDHLAGSGHTLWTTITRDYELSTAEQTILAEACSTADELDRLRDALSDASTIVTGSTQQPVVNRLFDELRKHRDTLARLLAHLQVTDDANT</sequence>